<evidence type="ECO:0000259" key="3">
    <source>
        <dbReference type="Pfam" id="PF23037"/>
    </source>
</evidence>
<dbReference type="FunFam" id="3.30.70.940:FF:000010">
    <property type="entry name" value="Protein RNA-directed DNA methylation 3"/>
    <property type="match status" value="1"/>
</dbReference>
<feature type="region of interest" description="Disordered" evidence="1">
    <location>
        <begin position="247"/>
        <end position="288"/>
    </location>
</feature>
<dbReference type="GO" id="GO:0006368">
    <property type="term" value="P:transcription elongation by RNA polymerase II"/>
    <property type="evidence" value="ECO:0007669"/>
    <property type="project" value="TreeGrafter"/>
</dbReference>
<feature type="domain" description="NGN" evidence="2">
    <location>
        <begin position="9"/>
        <end position="92"/>
    </location>
</feature>
<evidence type="ECO:0000313" key="6">
    <source>
        <dbReference type="Proteomes" id="UP000324705"/>
    </source>
</evidence>
<sequence length="373" mass="41365">MDGVKDPIIWRVKCMVGRERQMAFCFMQKFLHLQKFGTKVPIISAFSLDHVRGSVFVEAEKACDVTEACKGFCDVYVNRTSTVPVAEVRSLLSTRAKPFEVSPGTWVRMKSGNYKGDLAQVVSADDGRKKVLIKLIPRVDLHAISKKFGGAIPLKGAAVPAPRLISSQELEFFGPHIESKRDRQTGDVFEVLDGLMFKDGFLYKRVALSSLIYWGIQPTDTEILKFSSSPSIKSSADDMDWVSGIYGHNKKRNVPREPDMKKSASSKDKSSKASNLKGSTSTENCDDDDDDAQFNLHDLVTFGRKDFGVIIAVEKDGFKILKGGPEGSAVTVRKQDIKKGIVDKMFTAVDHQNKSISMNDTVKVLEGPVQFVR</sequence>
<dbReference type="GO" id="GO:0032044">
    <property type="term" value="C:DSIF complex"/>
    <property type="evidence" value="ECO:0007669"/>
    <property type="project" value="TreeGrafter"/>
</dbReference>
<dbReference type="GO" id="GO:0003729">
    <property type="term" value="F:mRNA binding"/>
    <property type="evidence" value="ECO:0007669"/>
    <property type="project" value="TreeGrafter"/>
</dbReference>
<organism evidence="5 6">
    <name type="scientific">Triticum turgidum subsp. durum</name>
    <name type="common">Durum wheat</name>
    <name type="synonym">Triticum durum</name>
    <dbReference type="NCBI Taxonomy" id="4567"/>
    <lineage>
        <taxon>Eukaryota</taxon>
        <taxon>Viridiplantae</taxon>
        <taxon>Streptophyta</taxon>
        <taxon>Embryophyta</taxon>
        <taxon>Tracheophyta</taxon>
        <taxon>Spermatophyta</taxon>
        <taxon>Magnoliopsida</taxon>
        <taxon>Liliopsida</taxon>
        <taxon>Poales</taxon>
        <taxon>Poaceae</taxon>
        <taxon>BOP clade</taxon>
        <taxon>Pooideae</taxon>
        <taxon>Triticodae</taxon>
        <taxon>Triticeae</taxon>
        <taxon>Triticinae</taxon>
        <taxon>Triticum</taxon>
    </lineage>
</organism>
<name>A0A9R0QFL5_TRITD</name>
<dbReference type="GO" id="GO:0032784">
    <property type="term" value="P:regulation of DNA-templated transcription elongation"/>
    <property type="evidence" value="ECO:0007669"/>
    <property type="project" value="InterPro"/>
</dbReference>
<dbReference type="EMBL" id="LT934111">
    <property type="protein sequence ID" value="VAH09031.1"/>
    <property type="molecule type" value="Genomic_DNA"/>
</dbReference>
<proteinExistence type="predicted"/>
<dbReference type="InterPro" id="IPR005100">
    <property type="entry name" value="NGN-domain"/>
</dbReference>
<dbReference type="Pfam" id="PF23037">
    <property type="entry name" value="KOWx_SPT5"/>
    <property type="match status" value="1"/>
</dbReference>
<accession>A0A9R0QFL5</accession>
<dbReference type="InterPro" id="IPR041973">
    <property type="entry name" value="KOW_Spt5_1"/>
</dbReference>
<evidence type="ECO:0000259" key="2">
    <source>
        <dbReference type="Pfam" id="PF03439"/>
    </source>
</evidence>
<dbReference type="InterPro" id="IPR014722">
    <property type="entry name" value="Rib_uL2_dom2"/>
</dbReference>
<protein>
    <recommendedName>
        <fullName evidence="7">Transcription elongation factor SPT5</fullName>
    </recommendedName>
</protein>
<dbReference type="PANTHER" id="PTHR11125">
    <property type="entry name" value="SUPPRESSOR OF TY 5"/>
    <property type="match status" value="1"/>
</dbReference>
<reference evidence="5 6" key="1">
    <citation type="submission" date="2017-09" db="EMBL/GenBank/DDBJ databases">
        <authorList>
            <consortium name="International Durum Wheat Genome Sequencing Consortium (IDWGSC)"/>
            <person name="Milanesi L."/>
        </authorList>
    </citation>
    <scope>NUCLEOTIDE SEQUENCE [LARGE SCALE GENOMIC DNA]</scope>
    <source>
        <strain evidence="6">cv. Svevo</strain>
    </source>
</reference>
<dbReference type="Pfam" id="PF03439">
    <property type="entry name" value="Spt5-NGN"/>
    <property type="match status" value="1"/>
</dbReference>
<dbReference type="Gramene" id="TRITD1Av1G191580.5">
    <property type="protein sequence ID" value="TRITD1Av1G191580.5"/>
    <property type="gene ID" value="TRITD1Av1G191580"/>
</dbReference>
<feature type="compositionally biased region" description="Basic and acidic residues" evidence="1">
    <location>
        <begin position="254"/>
        <end position="271"/>
    </location>
</feature>
<dbReference type="InterPro" id="IPR036735">
    <property type="entry name" value="NGN_dom_sf"/>
</dbReference>
<keyword evidence="6" id="KW-1185">Reference proteome</keyword>
<evidence type="ECO:0000313" key="5">
    <source>
        <dbReference type="EMBL" id="VAH09031.1"/>
    </source>
</evidence>
<feature type="domain" description="Spt5 KOWx" evidence="3">
    <location>
        <begin position="293"/>
        <end position="339"/>
    </location>
</feature>
<dbReference type="AlphaFoldDB" id="A0A9R0QFL5"/>
<gene>
    <name evidence="5" type="ORF">TRITD_1Av1G191580</name>
</gene>
<dbReference type="Pfam" id="PF23042">
    <property type="entry name" value="KOW1_SPT5"/>
    <property type="match status" value="1"/>
</dbReference>
<dbReference type="InterPro" id="IPR057936">
    <property type="entry name" value="KOWx_Spt5"/>
</dbReference>
<dbReference type="Gene3D" id="2.30.30.30">
    <property type="match status" value="1"/>
</dbReference>
<dbReference type="Gene3D" id="3.30.70.940">
    <property type="entry name" value="NusG, N-terminal domain"/>
    <property type="match status" value="1"/>
</dbReference>
<dbReference type="GO" id="GO:0006357">
    <property type="term" value="P:regulation of transcription by RNA polymerase II"/>
    <property type="evidence" value="ECO:0007669"/>
    <property type="project" value="InterPro"/>
</dbReference>
<evidence type="ECO:0000259" key="4">
    <source>
        <dbReference type="Pfam" id="PF23042"/>
    </source>
</evidence>
<dbReference type="CDD" id="cd09888">
    <property type="entry name" value="NGN_Euk"/>
    <property type="match status" value="1"/>
</dbReference>
<dbReference type="InterPro" id="IPR039659">
    <property type="entry name" value="SPT5"/>
</dbReference>
<dbReference type="Proteomes" id="UP000324705">
    <property type="component" value="Chromosome 1A"/>
</dbReference>
<dbReference type="CDD" id="cd06081">
    <property type="entry name" value="KOW_Spt5_1"/>
    <property type="match status" value="1"/>
</dbReference>
<dbReference type="PANTHER" id="PTHR11125:SF8">
    <property type="entry name" value="PROTEIN RNA-DIRECTED DNA METHYLATION 3"/>
    <property type="match status" value="1"/>
</dbReference>
<evidence type="ECO:0000256" key="1">
    <source>
        <dbReference type="SAM" id="MobiDB-lite"/>
    </source>
</evidence>
<evidence type="ECO:0008006" key="7">
    <source>
        <dbReference type="Google" id="ProtNLM"/>
    </source>
</evidence>
<dbReference type="InterPro" id="IPR039385">
    <property type="entry name" value="NGN_Euk"/>
</dbReference>
<feature type="domain" description="Spt5 KOW" evidence="4">
    <location>
        <begin position="100"/>
        <end position="226"/>
    </location>
</feature>